<dbReference type="EMBL" id="MU004188">
    <property type="protein sequence ID" value="KAF2496287.1"/>
    <property type="molecule type" value="Genomic_DNA"/>
</dbReference>
<protein>
    <submittedName>
        <fullName evidence="8">Cytochrome P450</fullName>
    </submittedName>
</protein>
<dbReference type="InterPro" id="IPR017972">
    <property type="entry name" value="Cyt_P450_CS"/>
</dbReference>
<evidence type="ECO:0000256" key="3">
    <source>
        <dbReference type="ARBA" id="ARBA00022723"/>
    </source>
</evidence>
<keyword evidence="9" id="KW-1185">Reference proteome</keyword>
<dbReference type="InterPro" id="IPR050121">
    <property type="entry name" value="Cytochrome_P450_monoxygenase"/>
</dbReference>
<dbReference type="InterPro" id="IPR036396">
    <property type="entry name" value="Cyt_P450_sf"/>
</dbReference>
<dbReference type="OrthoDB" id="3934656at2759"/>
<dbReference type="Proteomes" id="UP000799750">
    <property type="component" value="Unassembled WGS sequence"/>
</dbReference>
<reference evidence="8" key="1">
    <citation type="journal article" date="2020" name="Stud. Mycol.">
        <title>101 Dothideomycetes genomes: a test case for predicting lifestyles and emergence of pathogens.</title>
        <authorList>
            <person name="Haridas S."/>
            <person name="Albert R."/>
            <person name="Binder M."/>
            <person name="Bloem J."/>
            <person name="Labutti K."/>
            <person name="Salamov A."/>
            <person name="Andreopoulos B."/>
            <person name="Baker S."/>
            <person name="Barry K."/>
            <person name="Bills G."/>
            <person name="Bluhm B."/>
            <person name="Cannon C."/>
            <person name="Castanera R."/>
            <person name="Culley D."/>
            <person name="Daum C."/>
            <person name="Ezra D."/>
            <person name="Gonzalez J."/>
            <person name="Henrissat B."/>
            <person name="Kuo A."/>
            <person name="Liang C."/>
            <person name="Lipzen A."/>
            <person name="Lutzoni F."/>
            <person name="Magnuson J."/>
            <person name="Mondo S."/>
            <person name="Nolan M."/>
            <person name="Ohm R."/>
            <person name="Pangilinan J."/>
            <person name="Park H.-J."/>
            <person name="Ramirez L."/>
            <person name="Alfaro M."/>
            <person name="Sun H."/>
            <person name="Tritt A."/>
            <person name="Yoshinaga Y."/>
            <person name="Zwiers L.-H."/>
            <person name="Turgeon B."/>
            <person name="Goodwin S."/>
            <person name="Spatafora J."/>
            <person name="Crous P."/>
            <person name="Grigoriev I."/>
        </authorList>
    </citation>
    <scope>NUCLEOTIDE SEQUENCE</scope>
    <source>
        <strain evidence="8">CBS 269.34</strain>
    </source>
</reference>
<keyword evidence="7" id="KW-0812">Transmembrane</keyword>
<dbReference type="Gene3D" id="1.10.630.10">
    <property type="entry name" value="Cytochrome P450"/>
    <property type="match status" value="1"/>
</dbReference>
<dbReference type="PRINTS" id="PR00385">
    <property type="entry name" value="P450"/>
</dbReference>
<dbReference type="SUPFAM" id="SSF48264">
    <property type="entry name" value="Cytochrome P450"/>
    <property type="match status" value="1"/>
</dbReference>
<dbReference type="GO" id="GO:0004497">
    <property type="term" value="F:monooxygenase activity"/>
    <property type="evidence" value="ECO:0007669"/>
    <property type="project" value="UniProtKB-KW"/>
</dbReference>
<evidence type="ECO:0000256" key="1">
    <source>
        <dbReference type="ARBA" id="ARBA00001971"/>
    </source>
</evidence>
<evidence type="ECO:0000313" key="8">
    <source>
        <dbReference type="EMBL" id="KAF2496287.1"/>
    </source>
</evidence>
<dbReference type="FunFam" id="1.10.630.10:FF:000050">
    <property type="entry name" value="Cytochrome P450 monooxygenase"/>
    <property type="match status" value="1"/>
</dbReference>
<keyword evidence="6" id="KW-0503">Monooxygenase</keyword>
<dbReference type="AlphaFoldDB" id="A0A6A6QYY0"/>
<keyword evidence="3 5" id="KW-0479">Metal-binding</keyword>
<dbReference type="InterPro" id="IPR001128">
    <property type="entry name" value="Cyt_P450"/>
</dbReference>
<dbReference type="GO" id="GO:0020037">
    <property type="term" value="F:heme binding"/>
    <property type="evidence" value="ECO:0007669"/>
    <property type="project" value="InterPro"/>
</dbReference>
<keyword evidence="7" id="KW-0472">Membrane</keyword>
<sequence length="504" mass="56939">MAMWNNTDQNGPLPIWLCLLIVLPAIYIGYQRVLSPFANIPGPFWASLSRIWIAKHSRDGDLNHVMIDLHKRYGPLVRTGPDEVSVADLTAIKSIYGAGTKFRKSDWYSVWQGARKFDLFGERNESVHAAQRRLVAQIYSMGSLKDVEEFVNSPIEGFMRKMSEFQDSKEPADIGKFVQLFAFDIIGEITFSKTFGFVDAGTDDGTFNSIEGILHSVCWLGQMPWVYWLHQALMPVIGNHLGVNARHSGVRNFAMNEVSARKDRGSDRKDILSKLFAVNENKPTEFDLNAVISMATSNIAAGSDTTAISIRAIIYYLLKNPTYKQRLVNEIDDLRRQGKISDPVSLTQADGMPYLQAVMYEALRIHPAVGMSLPRVVPSGGTEIHGKYIPAGTVVGVNPWVVHRNKEVFGDDADSFRPDRWLNQDEKALGDMHRFFFAFGSGARSCIGRNISWMEMSKLIPTLFMRYDLTLADANAEWTEKCWWFVIQKGLYVNVRRRYIDGSS</sequence>
<gene>
    <name evidence="8" type="ORF">BU16DRAFT_526781</name>
</gene>
<dbReference type="PANTHER" id="PTHR24305:SF232">
    <property type="entry name" value="P450, PUTATIVE (EUROFUNG)-RELATED"/>
    <property type="match status" value="1"/>
</dbReference>
<dbReference type="PROSITE" id="PS00086">
    <property type="entry name" value="CYTOCHROME_P450"/>
    <property type="match status" value="1"/>
</dbReference>
<dbReference type="GO" id="GO:0016705">
    <property type="term" value="F:oxidoreductase activity, acting on paired donors, with incorporation or reduction of molecular oxygen"/>
    <property type="evidence" value="ECO:0007669"/>
    <property type="project" value="InterPro"/>
</dbReference>
<dbReference type="GO" id="GO:0005506">
    <property type="term" value="F:iron ion binding"/>
    <property type="evidence" value="ECO:0007669"/>
    <property type="project" value="InterPro"/>
</dbReference>
<evidence type="ECO:0000256" key="6">
    <source>
        <dbReference type="RuleBase" id="RU000461"/>
    </source>
</evidence>
<keyword evidence="4 5" id="KW-0408">Iron</keyword>
<keyword evidence="7" id="KW-1133">Transmembrane helix</keyword>
<proteinExistence type="inferred from homology"/>
<evidence type="ECO:0000256" key="4">
    <source>
        <dbReference type="ARBA" id="ARBA00023004"/>
    </source>
</evidence>
<keyword evidence="5 6" id="KW-0349">Heme</keyword>
<evidence type="ECO:0000256" key="2">
    <source>
        <dbReference type="ARBA" id="ARBA00010617"/>
    </source>
</evidence>
<evidence type="ECO:0000256" key="7">
    <source>
        <dbReference type="SAM" id="Phobius"/>
    </source>
</evidence>
<evidence type="ECO:0000313" key="9">
    <source>
        <dbReference type="Proteomes" id="UP000799750"/>
    </source>
</evidence>
<organism evidence="8 9">
    <name type="scientific">Lophium mytilinum</name>
    <dbReference type="NCBI Taxonomy" id="390894"/>
    <lineage>
        <taxon>Eukaryota</taxon>
        <taxon>Fungi</taxon>
        <taxon>Dikarya</taxon>
        <taxon>Ascomycota</taxon>
        <taxon>Pezizomycotina</taxon>
        <taxon>Dothideomycetes</taxon>
        <taxon>Pleosporomycetidae</taxon>
        <taxon>Mytilinidiales</taxon>
        <taxon>Mytilinidiaceae</taxon>
        <taxon>Lophium</taxon>
    </lineage>
</organism>
<comment type="similarity">
    <text evidence="2 6">Belongs to the cytochrome P450 family.</text>
</comment>
<keyword evidence="6" id="KW-0560">Oxidoreductase</keyword>
<dbReference type="PRINTS" id="PR00463">
    <property type="entry name" value="EP450I"/>
</dbReference>
<accession>A0A6A6QYY0</accession>
<dbReference type="CDD" id="cd11060">
    <property type="entry name" value="CYP57A1-like"/>
    <property type="match status" value="1"/>
</dbReference>
<name>A0A6A6QYY0_9PEZI</name>
<dbReference type="InterPro" id="IPR002401">
    <property type="entry name" value="Cyt_P450_E_grp-I"/>
</dbReference>
<evidence type="ECO:0000256" key="5">
    <source>
        <dbReference type="PIRSR" id="PIRSR602401-1"/>
    </source>
</evidence>
<dbReference type="Pfam" id="PF00067">
    <property type="entry name" value="p450"/>
    <property type="match status" value="1"/>
</dbReference>
<dbReference type="PANTHER" id="PTHR24305">
    <property type="entry name" value="CYTOCHROME P450"/>
    <property type="match status" value="1"/>
</dbReference>
<feature type="transmembrane region" description="Helical" evidence="7">
    <location>
        <begin position="13"/>
        <end position="30"/>
    </location>
</feature>
<feature type="binding site" description="axial binding residue" evidence="5">
    <location>
        <position position="446"/>
    </location>
    <ligand>
        <name>heme</name>
        <dbReference type="ChEBI" id="CHEBI:30413"/>
    </ligand>
    <ligandPart>
        <name>Fe</name>
        <dbReference type="ChEBI" id="CHEBI:18248"/>
    </ligandPart>
</feature>
<comment type="cofactor">
    <cofactor evidence="1 5">
        <name>heme</name>
        <dbReference type="ChEBI" id="CHEBI:30413"/>
    </cofactor>
</comment>